<comment type="cofactor">
    <cofactor evidence="1">
        <name>Mg(2+)</name>
        <dbReference type="ChEBI" id="CHEBI:18420"/>
    </cofactor>
</comment>
<accession>A0A8B8K043</accession>
<dbReference type="AlphaFoldDB" id="A0A8B8K043"/>
<feature type="region of interest" description="Disordered" evidence="5">
    <location>
        <begin position="1"/>
        <end position="24"/>
    </location>
</feature>
<protein>
    <submittedName>
        <fullName evidence="7">Uncharacterized protein LOC113850807</fullName>
    </submittedName>
</protein>
<dbReference type="SUPFAM" id="SSF56219">
    <property type="entry name" value="DNase I-like"/>
    <property type="match status" value="1"/>
</dbReference>
<keyword evidence="3" id="KW-0378">Hydrolase</keyword>
<dbReference type="InterPro" id="IPR036691">
    <property type="entry name" value="Endo/exonu/phosph_ase_sf"/>
</dbReference>
<keyword evidence="4" id="KW-0460">Magnesium</keyword>
<dbReference type="GO" id="GO:0006284">
    <property type="term" value="P:base-excision repair"/>
    <property type="evidence" value="ECO:0007669"/>
    <property type="project" value="TreeGrafter"/>
</dbReference>
<keyword evidence="2" id="KW-0479">Metal-binding</keyword>
<gene>
    <name evidence="7" type="primary">LOC113850807</name>
</gene>
<evidence type="ECO:0000256" key="2">
    <source>
        <dbReference type="ARBA" id="ARBA00022723"/>
    </source>
</evidence>
<dbReference type="GO" id="GO:0003906">
    <property type="term" value="F:DNA-(apurinic or apyrimidinic site) endonuclease activity"/>
    <property type="evidence" value="ECO:0007669"/>
    <property type="project" value="TreeGrafter"/>
</dbReference>
<dbReference type="RefSeq" id="XP_027337142.1">
    <property type="nucleotide sequence ID" value="XM_027481341.1"/>
</dbReference>
<evidence type="ECO:0000256" key="1">
    <source>
        <dbReference type="ARBA" id="ARBA00001946"/>
    </source>
</evidence>
<dbReference type="Gene3D" id="3.60.10.10">
    <property type="entry name" value="Endonuclease/exonuclease/phosphatase"/>
    <property type="match status" value="1"/>
</dbReference>
<evidence type="ECO:0000256" key="5">
    <source>
        <dbReference type="SAM" id="MobiDB-lite"/>
    </source>
</evidence>
<dbReference type="GO" id="GO:0008081">
    <property type="term" value="F:phosphoric diester hydrolase activity"/>
    <property type="evidence" value="ECO:0007669"/>
    <property type="project" value="TreeGrafter"/>
</dbReference>
<organism evidence="6 7">
    <name type="scientific">Abrus precatorius</name>
    <name type="common">Indian licorice</name>
    <name type="synonym">Glycine abrus</name>
    <dbReference type="NCBI Taxonomy" id="3816"/>
    <lineage>
        <taxon>Eukaryota</taxon>
        <taxon>Viridiplantae</taxon>
        <taxon>Streptophyta</taxon>
        <taxon>Embryophyta</taxon>
        <taxon>Tracheophyta</taxon>
        <taxon>Spermatophyta</taxon>
        <taxon>Magnoliopsida</taxon>
        <taxon>eudicotyledons</taxon>
        <taxon>Gunneridae</taxon>
        <taxon>Pentapetalae</taxon>
        <taxon>rosids</taxon>
        <taxon>fabids</taxon>
        <taxon>Fabales</taxon>
        <taxon>Fabaceae</taxon>
        <taxon>Papilionoideae</taxon>
        <taxon>50 kb inversion clade</taxon>
        <taxon>NPAAA clade</taxon>
        <taxon>indigoferoid/millettioid clade</taxon>
        <taxon>Abreae</taxon>
        <taxon>Abrus</taxon>
    </lineage>
</organism>
<dbReference type="PANTHER" id="PTHR22748:SF11">
    <property type="entry name" value="OS07G0184032 PROTEIN"/>
    <property type="match status" value="1"/>
</dbReference>
<keyword evidence="6" id="KW-1185">Reference proteome</keyword>
<reference evidence="6" key="1">
    <citation type="journal article" date="2019" name="Toxins">
        <title>Detection of Abrin-Like and Prepropulchellin-Like Toxin Genes and Transcripts Using Whole Genome Sequencing and Full-Length Transcript Sequencing of Abrus precatorius.</title>
        <authorList>
            <person name="Hovde B.T."/>
            <person name="Daligault H.E."/>
            <person name="Hanschen E.R."/>
            <person name="Kunde Y.A."/>
            <person name="Johnson M.B."/>
            <person name="Starkenburg S.R."/>
            <person name="Johnson S.L."/>
        </authorList>
    </citation>
    <scope>NUCLEOTIDE SEQUENCE [LARGE SCALE GENOMIC DNA]</scope>
</reference>
<name>A0A8B8K043_ABRPR</name>
<evidence type="ECO:0000256" key="4">
    <source>
        <dbReference type="ARBA" id="ARBA00022842"/>
    </source>
</evidence>
<evidence type="ECO:0000256" key="3">
    <source>
        <dbReference type="ARBA" id="ARBA00022801"/>
    </source>
</evidence>
<dbReference type="GeneID" id="113850807"/>
<dbReference type="GO" id="GO:0005634">
    <property type="term" value="C:nucleus"/>
    <property type="evidence" value="ECO:0007669"/>
    <property type="project" value="TreeGrafter"/>
</dbReference>
<evidence type="ECO:0000313" key="6">
    <source>
        <dbReference type="Proteomes" id="UP000694853"/>
    </source>
</evidence>
<dbReference type="Proteomes" id="UP000694853">
    <property type="component" value="Unplaced"/>
</dbReference>
<reference evidence="7" key="2">
    <citation type="submission" date="2025-08" db="UniProtKB">
        <authorList>
            <consortium name="RefSeq"/>
        </authorList>
    </citation>
    <scope>IDENTIFICATION</scope>
    <source>
        <tissue evidence="7">Young leaves</tissue>
    </source>
</reference>
<proteinExistence type="predicted"/>
<dbReference type="GO" id="GO:0008311">
    <property type="term" value="F:double-stranded DNA 3'-5' DNA exonuclease activity"/>
    <property type="evidence" value="ECO:0007669"/>
    <property type="project" value="TreeGrafter"/>
</dbReference>
<dbReference type="GO" id="GO:0046872">
    <property type="term" value="F:metal ion binding"/>
    <property type="evidence" value="ECO:0007669"/>
    <property type="project" value="UniProtKB-KW"/>
</dbReference>
<dbReference type="PANTHER" id="PTHR22748">
    <property type="entry name" value="AP ENDONUCLEASE"/>
    <property type="match status" value="1"/>
</dbReference>
<sequence>MRESLRRARSVKGSRGDEGGNRHKSAVFIDPQVADEILANTFESSYKSHPSDPIMEVGEQLATAVCDDEVVASRLIDIGKKVGIVVHGNDEQIGSFNSRGLGSEVKQKKVCEIVRSEGLEFLAIQETKLETCNRNLCAHLWGSMDFDWIALPSIGRSGGIFSLWDTSEGKILLSFSGTGFLGVCLQVLAVGNLCVVLNVYASCRLSEKRKLWDDLLMTRKGFSKFMLCILGNFNAVRQVNEKKGCQGDYGISKMDDFNSFIQEIELVNLSLAERVLVSGSWIDYWGDGFIQVLSRDVSNHCPIILKHKVVNWGSNPFRFNNCWLTHKRVMEVVEEAWQRGIILSWAAQRASQRLRNVKIALKNWNVEVFGNVDKVISDLTTELSLIDDKNFVKELSDVEKERQQILVGDIWKIRKNKESLIAQKARVRCGKEDDLNTKFFHLCVDGRR</sequence>
<evidence type="ECO:0000313" key="7">
    <source>
        <dbReference type="RefSeq" id="XP_027337142.1"/>
    </source>
</evidence>
<dbReference type="InterPro" id="IPR004808">
    <property type="entry name" value="AP_endonuc_1"/>
</dbReference>
<dbReference type="KEGG" id="aprc:113850807"/>
<dbReference type="OrthoDB" id="1750912at2759"/>